<keyword evidence="6" id="KW-0378">Hydrolase</keyword>
<evidence type="ECO:0000313" key="10">
    <source>
        <dbReference type="EMBL" id="PPQ85132.1"/>
    </source>
</evidence>
<protein>
    <submittedName>
        <fullName evidence="10">Uncharacterized protein</fullName>
    </submittedName>
</protein>
<dbReference type="PANTHER" id="PTHR22930">
    <property type="match status" value="1"/>
</dbReference>
<dbReference type="OrthoDB" id="1681765at2759"/>
<keyword evidence="7" id="KW-0539">Nucleus</keyword>
<comment type="similarity">
    <text evidence="3">Belongs to the HARBI1 family.</text>
</comment>
<dbReference type="GO" id="GO:0004518">
    <property type="term" value="F:nuclease activity"/>
    <property type="evidence" value="ECO:0007669"/>
    <property type="project" value="UniProtKB-KW"/>
</dbReference>
<dbReference type="EMBL" id="NHYE01004340">
    <property type="protein sequence ID" value="PPQ85132.1"/>
    <property type="molecule type" value="Genomic_DNA"/>
</dbReference>
<keyword evidence="4" id="KW-0540">Nuclease</keyword>
<evidence type="ECO:0000259" key="9">
    <source>
        <dbReference type="Pfam" id="PF26138"/>
    </source>
</evidence>
<comment type="cofactor">
    <cofactor evidence="1">
        <name>a divalent metal cation</name>
        <dbReference type="ChEBI" id="CHEBI:60240"/>
    </cofactor>
</comment>
<proteinExistence type="inferred from homology"/>
<dbReference type="InterPro" id="IPR058353">
    <property type="entry name" value="DUF8040"/>
</dbReference>
<reference evidence="10 11" key="1">
    <citation type="journal article" date="2018" name="Evol. Lett.">
        <title>Horizontal gene cluster transfer increased hallucinogenic mushroom diversity.</title>
        <authorList>
            <person name="Reynolds H.T."/>
            <person name="Vijayakumar V."/>
            <person name="Gluck-Thaler E."/>
            <person name="Korotkin H.B."/>
            <person name="Matheny P.B."/>
            <person name="Slot J.C."/>
        </authorList>
    </citation>
    <scope>NUCLEOTIDE SEQUENCE [LARGE SCALE GENOMIC DNA]</scope>
    <source>
        <strain evidence="10 11">SRW20</strain>
    </source>
</reference>
<comment type="caution">
    <text evidence="10">The sequence shown here is derived from an EMBL/GenBank/DDBJ whole genome shotgun (WGS) entry which is preliminary data.</text>
</comment>
<sequence length="311" mass="35438">MARIPPHSPLRRSIRDRITRNDSRRRAFIATVASVVVLGAVAVIDATWNCLNPEPYHDSHLSGRGWVDELMEGHRDRMKDNLAFRPTVFRKLGRELVQRGGLVARRWVDTTEQLAIFLYQAVTNNTIQKAGERFQRSNETISTCFKAVLDAIISPGFRGHYIKLPNPDNVFERILKDPKFIFFKDTIGAIDGSHLFVKPPSLTQGRWRDRNGNLTQNMLAACDFLMFFVFVLVGWEGSAADSHLYQVALASSGLTVPEGKYYLADAGFASCDSLLVPYRNVRYHLLHRTRKNFLTFVMHNFGTWSNTFLES</sequence>
<dbReference type="PANTHER" id="PTHR22930:SF259">
    <property type="entry name" value="OS08G0106900 PROTEIN"/>
    <property type="match status" value="1"/>
</dbReference>
<keyword evidence="11" id="KW-1185">Reference proteome</keyword>
<dbReference type="Pfam" id="PF26138">
    <property type="entry name" value="DUF8040"/>
    <property type="match status" value="1"/>
</dbReference>
<dbReference type="GO" id="GO:0046872">
    <property type="term" value="F:metal ion binding"/>
    <property type="evidence" value="ECO:0007669"/>
    <property type="project" value="UniProtKB-KW"/>
</dbReference>
<name>A0A409X2Z5_9AGAR</name>
<evidence type="ECO:0000256" key="5">
    <source>
        <dbReference type="ARBA" id="ARBA00022723"/>
    </source>
</evidence>
<dbReference type="AlphaFoldDB" id="A0A409X2Z5"/>
<evidence type="ECO:0000256" key="7">
    <source>
        <dbReference type="ARBA" id="ARBA00023242"/>
    </source>
</evidence>
<dbReference type="InterPro" id="IPR045249">
    <property type="entry name" value="HARBI1-like"/>
</dbReference>
<gene>
    <name evidence="10" type="ORF">CVT26_004388</name>
</gene>
<dbReference type="Pfam" id="PF13359">
    <property type="entry name" value="DDE_Tnp_4"/>
    <property type="match status" value="1"/>
</dbReference>
<evidence type="ECO:0000256" key="6">
    <source>
        <dbReference type="ARBA" id="ARBA00022801"/>
    </source>
</evidence>
<comment type="subcellular location">
    <subcellularLocation>
        <location evidence="2">Nucleus</location>
    </subcellularLocation>
</comment>
<evidence type="ECO:0000256" key="4">
    <source>
        <dbReference type="ARBA" id="ARBA00022722"/>
    </source>
</evidence>
<evidence type="ECO:0000256" key="3">
    <source>
        <dbReference type="ARBA" id="ARBA00006958"/>
    </source>
</evidence>
<dbReference type="GO" id="GO:0016787">
    <property type="term" value="F:hydrolase activity"/>
    <property type="evidence" value="ECO:0007669"/>
    <property type="project" value="UniProtKB-KW"/>
</dbReference>
<keyword evidence="5" id="KW-0479">Metal-binding</keyword>
<feature type="domain" description="DUF8040" evidence="9">
    <location>
        <begin position="59"/>
        <end position="153"/>
    </location>
</feature>
<dbReference type="STRING" id="231916.A0A409X2Z5"/>
<dbReference type="InParanoid" id="A0A409X2Z5"/>
<dbReference type="InterPro" id="IPR027806">
    <property type="entry name" value="HARBI1_dom"/>
</dbReference>
<organism evidence="10 11">
    <name type="scientific">Gymnopilus dilepis</name>
    <dbReference type="NCBI Taxonomy" id="231916"/>
    <lineage>
        <taxon>Eukaryota</taxon>
        <taxon>Fungi</taxon>
        <taxon>Dikarya</taxon>
        <taxon>Basidiomycota</taxon>
        <taxon>Agaricomycotina</taxon>
        <taxon>Agaricomycetes</taxon>
        <taxon>Agaricomycetidae</taxon>
        <taxon>Agaricales</taxon>
        <taxon>Agaricineae</taxon>
        <taxon>Hymenogastraceae</taxon>
        <taxon>Gymnopilus</taxon>
    </lineage>
</organism>
<feature type="domain" description="DDE Tnp4" evidence="8">
    <location>
        <begin position="190"/>
        <end position="288"/>
    </location>
</feature>
<evidence type="ECO:0000256" key="2">
    <source>
        <dbReference type="ARBA" id="ARBA00004123"/>
    </source>
</evidence>
<dbReference type="Proteomes" id="UP000284706">
    <property type="component" value="Unassembled WGS sequence"/>
</dbReference>
<evidence type="ECO:0000256" key="1">
    <source>
        <dbReference type="ARBA" id="ARBA00001968"/>
    </source>
</evidence>
<dbReference type="GO" id="GO:0005634">
    <property type="term" value="C:nucleus"/>
    <property type="evidence" value="ECO:0007669"/>
    <property type="project" value="UniProtKB-SubCell"/>
</dbReference>
<accession>A0A409X2Z5</accession>
<evidence type="ECO:0000259" key="8">
    <source>
        <dbReference type="Pfam" id="PF13359"/>
    </source>
</evidence>
<evidence type="ECO:0000313" key="11">
    <source>
        <dbReference type="Proteomes" id="UP000284706"/>
    </source>
</evidence>